<protein>
    <submittedName>
        <fullName evidence="2">Uncharacterized protein</fullName>
    </submittedName>
</protein>
<dbReference type="AlphaFoldDB" id="A0A1M7CQY5"/>
<evidence type="ECO:0000313" key="2">
    <source>
        <dbReference type="EMBL" id="SED74035.1"/>
    </source>
</evidence>
<dbReference type="EMBL" id="FNTI01000001">
    <property type="protein sequence ID" value="SED74035.1"/>
    <property type="molecule type" value="Genomic_DNA"/>
</dbReference>
<sequence length="188" mass="20881">MGVCHSLKNETRAPLAPPERTRASRSHCPRPDWRHQFQVYGVGDTRSVPSPSLNHGGCITEASNQGPALEIAGHDDEMVERANSRLWYSPARPHHLLPPKNSCCRSCSLPRMPEIREISARRRQIVEGPSPSHLNPQRQAGLRMIIERGESCLSLLQERPRLPENADMSLVAGRHVVGNEGSVAFAHL</sequence>
<reference evidence="2 3" key="1">
    <citation type="submission" date="2016-10" db="EMBL/GenBank/DDBJ databases">
        <authorList>
            <person name="de Groot N.N."/>
        </authorList>
    </citation>
    <scope>NUCLEOTIDE SEQUENCE [LARGE SCALE GENOMIC DNA]</scope>
    <source>
        <strain evidence="2 3">GAS522</strain>
    </source>
</reference>
<dbReference type="Proteomes" id="UP000183208">
    <property type="component" value="Unassembled WGS sequence"/>
</dbReference>
<feature type="region of interest" description="Disordered" evidence="1">
    <location>
        <begin position="1"/>
        <end position="30"/>
    </location>
</feature>
<evidence type="ECO:0000256" key="1">
    <source>
        <dbReference type="SAM" id="MobiDB-lite"/>
    </source>
</evidence>
<name>A0A1M7CQY5_9BRAD</name>
<evidence type="ECO:0000313" key="3">
    <source>
        <dbReference type="Proteomes" id="UP000183208"/>
    </source>
</evidence>
<organism evidence="2 3">
    <name type="scientific">Bradyrhizobium lablabi</name>
    <dbReference type="NCBI Taxonomy" id="722472"/>
    <lineage>
        <taxon>Bacteria</taxon>
        <taxon>Pseudomonadati</taxon>
        <taxon>Pseudomonadota</taxon>
        <taxon>Alphaproteobacteria</taxon>
        <taxon>Hyphomicrobiales</taxon>
        <taxon>Nitrobacteraceae</taxon>
        <taxon>Bradyrhizobium</taxon>
    </lineage>
</organism>
<gene>
    <name evidence="2" type="ORF">SAMN05444171_5000</name>
</gene>
<accession>A0A1M7CQY5</accession>
<proteinExistence type="predicted"/>